<evidence type="ECO:0000256" key="9">
    <source>
        <dbReference type="ARBA" id="ARBA00023180"/>
    </source>
</evidence>
<evidence type="ECO:0000256" key="1">
    <source>
        <dbReference type="ARBA" id="ARBA00004477"/>
    </source>
</evidence>
<protein>
    <recommendedName>
        <fullName evidence="13">GPI transamidase component PIG-S</fullName>
    </recommendedName>
</protein>
<evidence type="ECO:0000313" key="12">
    <source>
        <dbReference type="Proteomes" id="UP001159405"/>
    </source>
</evidence>
<evidence type="ECO:0000256" key="7">
    <source>
        <dbReference type="ARBA" id="ARBA00022989"/>
    </source>
</evidence>
<dbReference type="InterPro" id="IPR019540">
    <property type="entry name" value="PtdIno-glycan_biosynth_class_S"/>
</dbReference>
<keyword evidence="12" id="KW-1185">Reference proteome</keyword>
<evidence type="ECO:0000256" key="6">
    <source>
        <dbReference type="ARBA" id="ARBA00022824"/>
    </source>
</evidence>
<reference evidence="11 12" key="1">
    <citation type="submission" date="2022-05" db="EMBL/GenBank/DDBJ databases">
        <authorList>
            <consortium name="Genoscope - CEA"/>
            <person name="William W."/>
        </authorList>
    </citation>
    <scope>NUCLEOTIDE SEQUENCE [LARGE SCALE GENOMIC DNA]</scope>
</reference>
<feature type="transmembrane region" description="Helical" evidence="10">
    <location>
        <begin position="517"/>
        <end position="535"/>
    </location>
</feature>
<keyword evidence="4" id="KW-0337">GPI-anchor biosynthesis</keyword>
<evidence type="ECO:0008006" key="13">
    <source>
        <dbReference type="Google" id="ProtNLM"/>
    </source>
</evidence>
<dbReference type="PANTHER" id="PTHR21072:SF13">
    <property type="entry name" value="GPI TRANSAMIDASE COMPONENT PIG-S"/>
    <property type="match status" value="1"/>
</dbReference>
<sequence>MADCDSTDIKDEKALTEKKTKALVSLSVGLIFIFIGLPLWWNTTKVYRAPLPYDEIEQLNQFKVKYTVNLNVVLLGSQDPSILKQEIELELKKETDISAITPDYRLTVEVKNIKEAAVITKLTSSPLEDLDDYFQISFVNKESKNYSFFVLPHGTPEPNGIDAYVGKHLHCILYNNKDSKKLAAVIANIIRKGFVNEEEVNGAFSLVSKREYTKDTVESMRAQKSTTGFQVSFTLLNSDPDLVLAEWDIETAVQKYLDPFLLKFPHLDISVDSQVLHYSSIQINPRKDGESFYLPYDDLPHMINPIEAKLGSHISLYPSLNFVVYVPSQSQTPLYMRTKDGQQSSSNAFLSPQWGGIMICNLQQTAPTNSTRPQWIEVDMKPVMNTFLAQLKLLLGVKPVKLVDGVEARFPKDVGITQWEQESVMRQKTMEYLATSTITLTSLAQLLGKISNMVINDHIQQQIQQALHAVHQSVTALEHGNLTVAVLTAKTAIKSSEEAFFDPSILELLYFPDDQKYAVYIPLFLPISLPVLLSLRQAIIWYRGKDDEDRKDEKKDKQE</sequence>
<evidence type="ECO:0000256" key="10">
    <source>
        <dbReference type="SAM" id="Phobius"/>
    </source>
</evidence>
<keyword evidence="8 10" id="KW-0472">Membrane</keyword>
<name>A0ABN8NH41_9CNID</name>
<dbReference type="EMBL" id="CALNXK010000016">
    <property type="protein sequence ID" value="CAH3103409.1"/>
    <property type="molecule type" value="Genomic_DNA"/>
</dbReference>
<proteinExistence type="inferred from homology"/>
<dbReference type="Proteomes" id="UP001159405">
    <property type="component" value="Unassembled WGS sequence"/>
</dbReference>
<organism evidence="11 12">
    <name type="scientific">Porites lobata</name>
    <dbReference type="NCBI Taxonomy" id="104759"/>
    <lineage>
        <taxon>Eukaryota</taxon>
        <taxon>Metazoa</taxon>
        <taxon>Cnidaria</taxon>
        <taxon>Anthozoa</taxon>
        <taxon>Hexacorallia</taxon>
        <taxon>Scleractinia</taxon>
        <taxon>Fungiina</taxon>
        <taxon>Poritidae</taxon>
        <taxon>Porites</taxon>
    </lineage>
</organism>
<evidence type="ECO:0000256" key="8">
    <source>
        <dbReference type="ARBA" id="ARBA00023136"/>
    </source>
</evidence>
<evidence type="ECO:0000256" key="3">
    <source>
        <dbReference type="ARBA" id="ARBA00005316"/>
    </source>
</evidence>
<keyword evidence="5 10" id="KW-0812">Transmembrane</keyword>
<evidence type="ECO:0000256" key="2">
    <source>
        <dbReference type="ARBA" id="ARBA00004687"/>
    </source>
</evidence>
<keyword evidence="9" id="KW-0325">Glycoprotein</keyword>
<accession>A0ABN8NH41</accession>
<evidence type="ECO:0000256" key="4">
    <source>
        <dbReference type="ARBA" id="ARBA00022502"/>
    </source>
</evidence>
<comment type="pathway">
    <text evidence="2">Glycolipid biosynthesis; glycosylphosphatidylinositol-anchor biosynthesis.</text>
</comment>
<comment type="similarity">
    <text evidence="3">Belongs to the PIGS family.</text>
</comment>
<dbReference type="PANTHER" id="PTHR21072">
    <property type="entry name" value="GPI TRANSAMIDASE COMPONENT PIG-S"/>
    <property type="match status" value="1"/>
</dbReference>
<comment type="caution">
    <text evidence="11">The sequence shown here is derived from an EMBL/GenBank/DDBJ whole genome shotgun (WGS) entry which is preliminary data.</text>
</comment>
<evidence type="ECO:0000256" key="5">
    <source>
        <dbReference type="ARBA" id="ARBA00022692"/>
    </source>
</evidence>
<keyword evidence="7 10" id="KW-1133">Transmembrane helix</keyword>
<evidence type="ECO:0000313" key="11">
    <source>
        <dbReference type="EMBL" id="CAH3103409.1"/>
    </source>
</evidence>
<dbReference type="Pfam" id="PF10510">
    <property type="entry name" value="PIG-S"/>
    <property type="match status" value="1"/>
</dbReference>
<feature type="transmembrane region" description="Helical" evidence="10">
    <location>
        <begin position="22"/>
        <end position="41"/>
    </location>
</feature>
<keyword evidence="6" id="KW-0256">Endoplasmic reticulum</keyword>
<gene>
    <name evidence="11" type="ORF">PLOB_00011253</name>
</gene>
<comment type="subcellular location">
    <subcellularLocation>
        <location evidence="1">Endoplasmic reticulum membrane</location>
        <topology evidence="1">Multi-pass membrane protein</topology>
    </subcellularLocation>
</comment>